<dbReference type="AlphaFoldDB" id="A0A645IIC6"/>
<evidence type="ECO:0000313" key="1">
    <source>
        <dbReference type="EMBL" id="MPN48064.1"/>
    </source>
</evidence>
<comment type="caution">
    <text evidence="1">The sequence shown here is derived from an EMBL/GenBank/DDBJ whole genome shotgun (WGS) entry which is preliminary data.</text>
</comment>
<protein>
    <submittedName>
        <fullName evidence="1">Uncharacterized protein</fullName>
    </submittedName>
</protein>
<proteinExistence type="predicted"/>
<dbReference type="EMBL" id="VSSQ01110041">
    <property type="protein sequence ID" value="MPN48064.1"/>
    <property type="molecule type" value="Genomic_DNA"/>
</dbReference>
<accession>A0A645IIC6</accession>
<reference evidence="1" key="1">
    <citation type="submission" date="2019-08" db="EMBL/GenBank/DDBJ databases">
        <authorList>
            <person name="Kucharzyk K."/>
            <person name="Murdoch R.W."/>
            <person name="Higgins S."/>
            <person name="Loffler F."/>
        </authorList>
    </citation>
    <scope>NUCLEOTIDE SEQUENCE</scope>
</reference>
<name>A0A645IIC6_9ZZZZ</name>
<sequence>MRLELVTLVSLSLAISLPGDRTSDRIGAYDIIFKIYLLTEFIAAGAASHVQPKED</sequence>
<gene>
    <name evidence="1" type="ORF">SDC9_195668</name>
</gene>
<organism evidence="1">
    <name type="scientific">bioreactor metagenome</name>
    <dbReference type="NCBI Taxonomy" id="1076179"/>
    <lineage>
        <taxon>unclassified sequences</taxon>
        <taxon>metagenomes</taxon>
        <taxon>ecological metagenomes</taxon>
    </lineage>
</organism>